<protein>
    <submittedName>
        <fullName evidence="2">Uncharacterized protein</fullName>
    </submittedName>
</protein>
<evidence type="ECO:0000256" key="1">
    <source>
        <dbReference type="SAM" id="MobiDB-lite"/>
    </source>
</evidence>
<organism evidence="2">
    <name type="scientific">Arundo donax</name>
    <name type="common">Giant reed</name>
    <name type="synonym">Donax arundinaceus</name>
    <dbReference type="NCBI Taxonomy" id="35708"/>
    <lineage>
        <taxon>Eukaryota</taxon>
        <taxon>Viridiplantae</taxon>
        <taxon>Streptophyta</taxon>
        <taxon>Embryophyta</taxon>
        <taxon>Tracheophyta</taxon>
        <taxon>Spermatophyta</taxon>
        <taxon>Magnoliopsida</taxon>
        <taxon>Liliopsida</taxon>
        <taxon>Poales</taxon>
        <taxon>Poaceae</taxon>
        <taxon>PACMAD clade</taxon>
        <taxon>Arundinoideae</taxon>
        <taxon>Arundineae</taxon>
        <taxon>Arundo</taxon>
    </lineage>
</organism>
<evidence type="ECO:0000313" key="2">
    <source>
        <dbReference type="EMBL" id="JAD32320.1"/>
    </source>
</evidence>
<accession>A0A0A8Z6D5</accession>
<reference evidence="2" key="2">
    <citation type="journal article" date="2015" name="Data Brief">
        <title>Shoot transcriptome of the giant reed, Arundo donax.</title>
        <authorList>
            <person name="Barrero R.A."/>
            <person name="Guerrero F.D."/>
            <person name="Moolhuijzen P."/>
            <person name="Goolsby J.A."/>
            <person name="Tidwell J."/>
            <person name="Bellgard S.E."/>
            <person name="Bellgard M.I."/>
        </authorList>
    </citation>
    <scope>NUCLEOTIDE SEQUENCE</scope>
    <source>
        <tissue evidence="2">Shoot tissue taken approximately 20 cm above the soil surface</tissue>
    </source>
</reference>
<feature type="compositionally biased region" description="Polar residues" evidence="1">
    <location>
        <begin position="1"/>
        <end position="15"/>
    </location>
</feature>
<name>A0A0A8Z6D5_ARUDO</name>
<sequence>MSGVTDNIGSGATINERQKWRPERHHPRQVEVKRTKFVRSSTPTDVGTSQQSLMSAVTEIIGSGTSIDETAPAVVGDVDDRLYHKNYDCKSILDEPTVAEVADEDESWLHRNDEWQPIIPVGCQNGDDFERVTAECVTHEELQKAKRREYQQQYWKRKREELAKARQNQGEVPATLLEKNREYQHRYRLRNSTKSRPELTNTSLAEAGGLRRTPTSTVIPGSDSAIRDDNDHELFDSGIWEPNGSAPAIFDEEDLDSHNPGTDEMSLAEEDRMTRCSIQIVSSGHQYWCQCRQAGYL</sequence>
<proteinExistence type="predicted"/>
<feature type="compositionally biased region" description="Polar residues" evidence="1">
    <location>
        <begin position="194"/>
        <end position="204"/>
    </location>
</feature>
<feature type="region of interest" description="Disordered" evidence="1">
    <location>
        <begin position="1"/>
        <end position="51"/>
    </location>
</feature>
<feature type="compositionally biased region" description="Polar residues" evidence="1">
    <location>
        <begin position="38"/>
        <end position="51"/>
    </location>
</feature>
<dbReference type="AlphaFoldDB" id="A0A0A8Z6D5"/>
<reference evidence="2" key="1">
    <citation type="submission" date="2014-09" db="EMBL/GenBank/DDBJ databases">
        <authorList>
            <person name="Magalhaes I.L.F."/>
            <person name="Oliveira U."/>
            <person name="Santos F.R."/>
            <person name="Vidigal T.H.D.A."/>
            <person name="Brescovit A.D."/>
            <person name="Santos A.J."/>
        </authorList>
    </citation>
    <scope>NUCLEOTIDE SEQUENCE</scope>
    <source>
        <tissue evidence="2">Shoot tissue taken approximately 20 cm above the soil surface</tissue>
    </source>
</reference>
<feature type="region of interest" description="Disordered" evidence="1">
    <location>
        <begin position="191"/>
        <end position="224"/>
    </location>
</feature>
<dbReference type="EMBL" id="GBRH01265575">
    <property type="protein sequence ID" value="JAD32320.1"/>
    <property type="molecule type" value="Transcribed_RNA"/>
</dbReference>